<organism evidence="1 2">
    <name type="scientific">Moorena producens PAL-8-15-08-1</name>
    <dbReference type="NCBI Taxonomy" id="1458985"/>
    <lineage>
        <taxon>Bacteria</taxon>
        <taxon>Bacillati</taxon>
        <taxon>Cyanobacteriota</taxon>
        <taxon>Cyanophyceae</taxon>
        <taxon>Coleofasciculales</taxon>
        <taxon>Coleofasciculaceae</taxon>
        <taxon>Moorena</taxon>
    </lineage>
</organism>
<proteinExistence type="predicted"/>
<dbReference type="EMBL" id="CP017599">
    <property type="protein sequence ID" value="AOW99993.1"/>
    <property type="molecule type" value="Genomic_DNA"/>
</dbReference>
<reference evidence="2" key="1">
    <citation type="submission" date="2016-10" db="EMBL/GenBank/DDBJ databases">
        <title>Comparative genomics uncovers the prolific and rare metabolic potential of the cyanobacterial genus Moorea.</title>
        <authorList>
            <person name="Leao T."/>
            <person name="Castelao G."/>
            <person name="Korobeynikov A."/>
            <person name="Monroe E.A."/>
            <person name="Podell S."/>
            <person name="Glukhov E."/>
            <person name="Allen E."/>
            <person name="Gerwick W.H."/>
            <person name="Gerwick L."/>
        </authorList>
    </citation>
    <scope>NUCLEOTIDE SEQUENCE [LARGE SCALE GENOMIC DNA]</scope>
    <source>
        <strain evidence="2">PAL-8-15-08-1</strain>
    </source>
</reference>
<dbReference type="Proteomes" id="UP000177870">
    <property type="component" value="Chromosome"/>
</dbReference>
<evidence type="ECO:0000313" key="1">
    <source>
        <dbReference type="EMBL" id="AOW99993.1"/>
    </source>
</evidence>
<dbReference type="AlphaFoldDB" id="A0A1D8TQZ0"/>
<sequence>MSWSLLPIPNTKKSVKFGLTPILDRILYFNFPQVQLSCTQIWITPDQLVHSDRVSQQLLESNNIPTHPSSCFILPGCSDSSYLLQL</sequence>
<protein>
    <submittedName>
        <fullName evidence="1">Uncharacterized protein</fullName>
    </submittedName>
</protein>
<name>A0A1D8TQZ0_9CYAN</name>
<dbReference type="KEGG" id="mpro:BJP34_11490"/>
<gene>
    <name evidence="1" type="ORF">BJP34_11490</name>
</gene>
<evidence type="ECO:0000313" key="2">
    <source>
        <dbReference type="Proteomes" id="UP000177870"/>
    </source>
</evidence>
<accession>A0A1D8TQZ0</accession>